<evidence type="ECO:0000256" key="6">
    <source>
        <dbReference type="ARBA" id="ARBA00023014"/>
    </source>
</evidence>
<dbReference type="Pfam" id="PF00530">
    <property type="entry name" value="SRCR"/>
    <property type="match status" value="2"/>
</dbReference>
<dbReference type="Gene3D" id="2.60.120.200">
    <property type="match status" value="1"/>
</dbReference>
<dbReference type="SUPFAM" id="SSF49723">
    <property type="entry name" value="Lipase/lipooxygenase domain (PLAT/LH2 domain)"/>
    <property type="match status" value="1"/>
</dbReference>
<dbReference type="Proteomes" id="UP000244811">
    <property type="component" value="Chromosome 4"/>
</dbReference>
<dbReference type="Gene3D" id="2.40.180.10">
    <property type="entry name" value="Catalase core domain"/>
    <property type="match status" value="1"/>
</dbReference>
<name>A0A976MEI7_THEOR</name>
<dbReference type="GO" id="GO:0051539">
    <property type="term" value="F:4 iron, 4 sulfur cluster binding"/>
    <property type="evidence" value="ECO:0007669"/>
    <property type="project" value="UniProtKB-KW"/>
</dbReference>
<comment type="caution">
    <text evidence="8">Lacks conserved residue(s) required for the propagation of feature annotation.</text>
</comment>
<comment type="cofactor">
    <cofactor evidence="1">
        <name>[4Fe-4S] cluster</name>
        <dbReference type="ChEBI" id="CHEBI:49883"/>
    </cofactor>
</comment>
<dbReference type="PROSITE" id="PS50820">
    <property type="entry name" value="LCCL"/>
    <property type="match status" value="4"/>
</dbReference>
<dbReference type="InterPro" id="IPR004043">
    <property type="entry name" value="LCCL"/>
</dbReference>
<keyword evidence="4" id="KW-0479">Metal-binding</keyword>
<sequence length="1505" mass="166753">MDRSVRFNSIIKYLKDYSVPQYRASQIFNSIYRSKTSDFLSMYHLPAVLRHGLHSHFNESFLSIKPVSESKSDRAKKVLFENKDGSRVGCSYSCSFCATGKIGLKRNLTVDEITDQVLYFQQLGHKIDSVSFMGMGEPLSNPNVFRSISVLTDKNYFGLSPRRINISTVGILPGMSKLNKEHPHVNLAYSLHTPFDDERNEMVPVNILYPFQDAYEIMDERIRQTGKRIWISYILIKDKNDSVEHAKELVSIIKGRPKEINYLYHVNLIPYNNVKSIDTYETAEEDKSIIFTKILKKKGISCSYRNYFGRDIDAACGQLFAEWCKVASDGPETRYEECLPDGDTYSAYFIDVYTLQSDNFYLTEDITFKIVGEGKHTNPITLVTKNGTIRRQLVERLDVGELRSLELKLNDSNWSCEKIVIYKGSRFWIFDCIPSNSLNSDEHVTTYLLSGNKTYTVNIQTGGQKDAGSSGTIAMTLLGTSGRTNQKALSNSFYSASYLTFQLKGLDVGEVNGLILSNDAINDPWYCDNVRVTYNEIVKSFPVKRWVGYPFEVSVEISTEELTSIANLNETSPFDIMCNTRAIDIYSGVINKPFNITVRCPLNCQTDPLMAIEGSSLHPSSTSICGASLYDGVITNSGGEVVVSIGQPVRKYVGGTRNNLKSEDYEPAGDSNPYSFFTFLNESIDNIDKTVRLVDGFGKLTSFGRLEVFRNGRWGTVCTKGKRSMFNNQSAKLVCNNLGFKYGIYIKENCSSVNNQNLCAPPGYHVSCAGLACLGEENDLNNCIFEDPTIDCRNHKEDVIVKCTNFSPTSNLEYGTLRIVDSSGATSSTGTGRLEIYNNGFGTVCSESWTKEAEKIACLEMGYTGLRNGGASDSACSDFHGLNLCGPVLKKIAANGFKCNGGESQLKDCEHESGDDIYCTHEQDVIVSCEGNGDPSEFRNFKKVEPFVAPMKKWTKLINLSCYDTLTSHSEFDGEFGSYKVATCPMGCMDEPASIKGTYVYTRDSSICKAAIHSGVLDNSGGDVVVINAYSQQHFYGTTMNGVQSMSLSKAVDDFKEKAFMVSKPTRYIMSKQEKAKSESPASTGFNGSATDYVNTKDLPGSKLLKTFKDATFIFEIIPTGGIGKWSTIFSFENCGGLVCSIDNQGELVLQEKCKPDLVKTSYFPIVGKRVFVAVLYYVLTKDLSVFVDGAPVANQPTNFDLNFEGDLILGKLAEADSDYFTGHIMGFQAFDYVMSPEQIRQQYASNRANDGFTSHLSNVRMTTEGNVCLSKCIKRYTDKYEKYSKVTNPAINLSCSDTIESESFNGPTGKSFLVSCTKSCLNSEVTLKGSKLYSSDTSICKAALHSGVIPKEGGEAILTVVFGLSEYGQCHGHYGITSQKSNIAFMRSFTLHRAPKLMHLSCQDTAVFVLKMHPGTRVLLDCPPGCLDMKPQNVFGTDSYSPMSSLCQAAIHSGKLDNEGGEVEIEVDGKKNSFDSSESNGILSQSSGQYLKSFKVLKVRKKIN</sequence>
<dbReference type="Gene3D" id="2.170.130.20">
    <property type="entry name" value="LCCL-like domain"/>
    <property type="match status" value="4"/>
</dbReference>
<keyword evidence="5" id="KW-0408">Iron</keyword>
<dbReference type="GO" id="GO:0046872">
    <property type="term" value="F:metal ion binding"/>
    <property type="evidence" value="ECO:0007669"/>
    <property type="project" value="UniProtKB-KW"/>
</dbReference>
<dbReference type="Gene3D" id="3.20.20.70">
    <property type="entry name" value="Aldolase class I"/>
    <property type="match status" value="1"/>
</dbReference>
<dbReference type="InterPro" id="IPR001024">
    <property type="entry name" value="PLAT/LH2_dom"/>
</dbReference>
<dbReference type="InterPro" id="IPR058240">
    <property type="entry name" value="rSAM_sf"/>
</dbReference>
<dbReference type="InterPro" id="IPR013785">
    <property type="entry name" value="Aldolase_TIM"/>
</dbReference>
<feature type="domain" description="LCCL" evidence="11">
    <location>
        <begin position="572"/>
        <end position="662"/>
    </location>
</feature>
<evidence type="ECO:0000313" key="13">
    <source>
        <dbReference type="EMBL" id="UKK02947.2"/>
    </source>
</evidence>
<feature type="domain" description="Radical SAM core" evidence="12">
    <location>
        <begin position="70"/>
        <end position="311"/>
    </location>
</feature>
<dbReference type="InterPro" id="IPR013320">
    <property type="entry name" value="ConA-like_dom_sf"/>
</dbReference>
<dbReference type="InterPro" id="IPR040072">
    <property type="entry name" value="Methyltransferase_A"/>
</dbReference>
<dbReference type="Gene3D" id="1.10.150.530">
    <property type="match status" value="1"/>
</dbReference>
<dbReference type="PROSITE" id="PS50287">
    <property type="entry name" value="SRCR_2"/>
    <property type="match status" value="2"/>
</dbReference>
<dbReference type="PROSITE" id="PS51918">
    <property type="entry name" value="RADICAL_SAM"/>
    <property type="match status" value="1"/>
</dbReference>
<dbReference type="GO" id="GO:0016020">
    <property type="term" value="C:membrane"/>
    <property type="evidence" value="ECO:0007669"/>
    <property type="project" value="InterPro"/>
</dbReference>
<dbReference type="SMART" id="SM00603">
    <property type="entry name" value="LCCL"/>
    <property type="match status" value="4"/>
</dbReference>
<dbReference type="Gene3D" id="3.10.250.10">
    <property type="entry name" value="SRCR-like domain"/>
    <property type="match status" value="2"/>
</dbReference>
<reference evidence="13" key="1">
    <citation type="submission" date="2022-07" db="EMBL/GenBank/DDBJ databases">
        <title>Evaluation of T. orientalis genome assembly methods using nanopore sequencing and analysis of variation between genomes.</title>
        <authorList>
            <person name="Yam J."/>
            <person name="Micallef M.L."/>
            <person name="Liu M."/>
            <person name="Djordjevic S.P."/>
            <person name="Bogema D.R."/>
            <person name="Jenkins C."/>
        </authorList>
    </citation>
    <scope>NUCLEOTIDE SEQUENCE</scope>
    <source>
        <strain evidence="13">Goon Nure</strain>
    </source>
</reference>
<dbReference type="SFLD" id="SFLDS00029">
    <property type="entry name" value="Radical_SAM"/>
    <property type="match status" value="1"/>
</dbReference>
<organism evidence="13 14">
    <name type="scientific">Theileria orientalis</name>
    <dbReference type="NCBI Taxonomy" id="68886"/>
    <lineage>
        <taxon>Eukaryota</taxon>
        <taxon>Sar</taxon>
        <taxon>Alveolata</taxon>
        <taxon>Apicomplexa</taxon>
        <taxon>Aconoidasida</taxon>
        <taxon>Piroplasmida</taxon>
        <taxon>Theileriidae</taxon>
        <taxon>Theileria</taxon>
    </lineage>
</organism>
<evidence type="ECO:0000256" key="8">
    <source>
        <dbReference type="PROSITE-ProRule" id="PRU00152"/>
    </source>
</evidence>
<feature type="domain" description="LCCL" evidence="11">
    <location>
        <begin position="1423"/>
        <end position="1495"/>
    </location>
</feature>
<dbReference type="Pfam" id="PF04055">
    <property type="entry name" value="Radical_SAM"/>
    <property type="match status" value="1"/>
</dbReference>
<feature type="domain" description="SRCR" evidence="10">
    <location>
        <begin position="691"/>
        <end position="804"/>
    </location>
</feature>
<feature type="domain" description="PLAT" evidence="9">
    <location>
        <begin position="453"/>
        <end position="561"/>
    </location>
</feature>
<dbReference type="EMBL" id="CP056072">
    <property type="protein sequence ID" value="UKK02947.2"/>
    <property type="molecule type" value="Genomic_DNA"/>
</dbReference>
<dbReference type="SUPFAM" id="SSF102114">
    <property type="entry name" value="Radical SAM enzymes"/>
    <property type="match status" value="1"/>
</dbReference>
<dbReference type="Pfam" id="PF01477">
    <property type="entry name" value="PLAT"/>
    <property type="match status" value="1"/>
</dbReference>
<keyword evidence="6" id="KW-0411">Iron-sulfur</keyword>
<dbReference type="GO" id="GO:0030488">
    <property type="term" value="P:tRNA methylation"/>
    <property type="evidence" value="ECO:0007669"/>
    <property type="project" value="TreeGrafter"/>
</dbReference>
<feature type="domain" description="SRCR" evidence="10">
    <location>
        <begin position="817"/>
        <end position="930"/>
    </location>
</feature>
<dbReference type="CDD" id="cd01335">
    <property type="entry name" value="Radical_SAM"/>
    <property type="match status" value="1"/>
</dbReference>
<dbReference type="SUPFAM" id="SSF49899">
    <property type="entry name" value="Concanavalin A-like lectins/glucanases"/>
    <property type="match status" value="1"/>
</dbReference>
<keyword evidence="3" id="KW-0949">S-adenosyl-L-methionine</keyword>
<dbReference type="SMART" id="SM00202">
    <property type="entry name" value="SR"/>
    <property type="match status" value="2"/>
</dbReference>
<evidence type="ECO:0000256" key="1">
    <source>
        <dbReference type="ARBA" id="ARBA00001966"/>
    </source>
</evidence>
<dbReference type="GO" id="GO:0003824">
    <property type="term" value="F:catalytic activity"/>
    <property type="evidence" value="ECO:0007669"/>
    <property type="project" value="InterPro"/>
</dbReference>
<evidence type="ECO:0000313" key="14">
    <source>
        <dbReference type="Proteomes" id="UP000244811"/>
    </source>
</evidence>
<dbReference type="InterPro" id="IPR036772">
    <property type="entry name" value="SRCR-like_dom_sf"/>
</dbReference>
<dbReference type="GO" id="GO:0070475">
    <property type="term" value="P:rRNA base methylation"/>
    <property type="evidence" value="ECO:0007669"/>
    <property type="project" value="TreeGrafter"/>
</dbReference>
<gene>
    <name evidence="13" type="ORF">MACK_003048</name>
</gene>
<dbReference type="SUPFAM" id="SSF69848">
    <property type="entry name" value="LCCL domain"/>
    <property type="match status" value="4"/>
</dbReference>
<dbReference type="PANTHER" id="PTHR30544">
    <property type="entry name" value="23S RRNA METHYLTRANSFERASE"/>
    <property type="match status" value="1"/>
</dbReference>
<dbReference type="InterPro" id="IPR036609">
    <property type="entry name" value="LCCL_sf"/>
</dbReference>
<evidence type="ECO:0000256" key="7">
    <source>
        <dbReference type="ARBA" id="ARBA00023157"/>
    </source>
</evidence>
<dbReference type="InterPro" id="IPR007197">
    <property type="entry name" value="rSAM"/>
</dbReference>
<evidence type="ECO:0000256" key="4">
    <source>
        <dbReference type="ARBA" id="ARBA00022723"/>
    </source>
</evidence>
<proteinExistence type="predicted"/>
<evidence type="ECO:0000259" key="9">
    <source>
        <dbReference type="PROSITE" id="PS50095"/>
    </source>
</evidence>
<dbReference type="PANTHER" id="PTHR30544:SF5">
    <property type="entry name" value="RADICAL SAM CORE DOMAIN-CONTAINING PROTEIN"/>
    <property type="match status" value="1"/>
</dbReference>
<keyword evidence="7" id="KW-1015">Disulfide bond</keyword>
<keyword evidence="2" id="KW-0004">4Fe-4S</keyword>
<evidence type="ECO:0000259" key="11">
    <source>
        <dbReference type="PROSITE" id="PS50820"/>
    </source>
</evidence>
<accession>A0A976MEI7</accession>
<evidence type="ECO:0008006" key="15">
    <source>
        <dbReference type="Google" id="ProtNLM"/>
    </source>
</evidence>
<dbReference type="InterPro" id="IPR001190">
    <property type="entry name" value="SRCR"/>
</dbReference>
<feature type="domain" description="LCCL" evidence="11">
    <location>
        <begin position="983"/>
        <end position="1055"/>
    </location>
</feature>
<evidence type="ECO:0000256" key="2">
    <source>
        <dbReference type="ARBA" id="ARBA00022485"/>
    </source>
</evidence>
<evidence type="ECO:0000259" key="12">
    <source>
        <dbReference type="PROSITE" id="PS51918"/>
    </source>
</evidence>
<dbReference type="SUPFAM" id="SSF56487">
    <property type="entry name" value="SRCR-like"/>
    <property type="match status" value="2"/>
</dbReference>
<evidence type="ECO:0000259" key="10">
    <source>
        <dbReference type="PROSITE" id="PS50287"/>
    </source>
</evidence>
<dbReference type="InterPro" id="IPR036392">
    <property type="entry name" value="PLAT/LH2_dom_sf"/>
</dbReference>
<evidence type="ECO:0000256" key="5">
    <source>
        <dbReference type="ARBA" id="ARBA00023004"/>
    </source>
</evidence>
<feature type="domain" description="LCCL" evidence="11">
    <location>
        <begin position="1315"/>
        <end position="1368"/>
    </location>
</feature>
<dbReference type="PROSITE" id="PS50095">
    <property type="entry name" value="PLAT"/>
    <property type="match status" value="1"/>
</dbReference>
<evidence type="ECO:0000256" key="3">
    <source>
        <dbReference type="ARBA" id="ARBA00022691"/>
    </source>
</evidence>
<protein>
    <recommendedName>
        <fullName evidence="15">LCCL domain-containing protein</fullName>
    </recommendedName>
</protein>
<dbReference type="Pfam" id="PF03815">
    <property type="entry name" value="LCCL"/>
    <property type="match status" value="4"/>
</dbReference>
<dbReference type="Pfam" id="PF13385">
    <property type="entry name" value="Laminin_G_3"/>
    <property type="match status" value="1"/>
</dbReference>